<keyword evidence="1" id="KW-0677">Repeat</keyword>
<evidence type="ECO:0000313" key="5">
    <source>
        <dbReference type="EMBL" id="MFC5441522.1"/>
    </source>
</evidence>
<feature type="repeat" description="TPR" evidence="3">
    <location>
        <begin position="209"/>
        <end position="242"/>
    </location>
</feature>
<sequence length="347" mass="38148">MVILAYAALLAVASTVAPSAPVTPVLPAMPRPEQVMALPPELRTQLQAQVIDGGGSRRSRLERLAGFLFKKTGLGMEYAVDATYTVEQAYRTRKANCLTFTLLTVALAREAGLDAYGQELLDVVSWRAEQDVVYGFNHVNAGILIGQSHYTIDVARDLLTARSPPQRITDKRLLALYYNNRAAELLVGVMPSVADPYMAMALKLAPDYPSAWANAGVLSLRKGDRATAERDYLKALELDPENSSALVNLVTLYRDGGEEAKRAAYARRLEKIQAKDPYFEFVQAEGEAKKGDYEAAARHYRQAIRLYDKESRFFTGLAHAYQQLGKERAAESALNRAATLGRSTAGN</sequence>
<gene>
    <name evidence="5" type="ORF">ACFPK0_16030</name>
</gene>
<dbReference type="Pfam" id="PF13181">
    <property type="entry name" value="TPR_8"/>
    <property type="match status" value="1"/>
</dbReference>
<feature type="chain" id="PRO_5046753174" evidence="4">
    <location>
        <begin position="20"/>
        <end position="347"/>
    </location>
</feature>
<evidence type="ECO:0000256" key="1">
    <source>
        <dbReference type="ARBA" id="ARBA00022737"/>
    </source>
</evidence>
<keyword evidence="6" id="KW-1185">Reference proteome</keyword>
<keyword evidence="4" id="KW-0732">Signal</keyword>
<name>A0ABW0K059_9GAMM</name>
<dbReference type="Pfam" id="PF07719">
    <property type="entry name" value="TPR_2"/>
    <property type="match status" value="1"/>
</dbReference>
<dbReference type="PANTHER" id="PTHR15704:SF7">
    <property type="entry name" value="SUPERKILLER COMPLEX PROTEIN 3"/>
    <property type="match status" value="1"/>
</dbReference>
<comment type="caution">
    <text evidence="5">The sequence shown here is derived from an EMBL/GenBank/DDBJ whole genome shotgun (WGS) entry which is preliminary data.</text>
</comment>
<dbReference type="InterPro" id="IPR019734">
    <property type="entry name" value="TPR_rpt"/>
</dbReference>
<dbReference type="SUPFAM" id="SSF48452">
    <property type="entry name" value="TPR-like"/>
    <property type="match status" value="1"/>
</dbReference>
<reference evidence="6" key="1">
    <citation type="journal article" date="2019" name="Int. J. Syst. Evol. Microbiol.">
        <title>The Global Catalogue of Microorganisms (GCM) 10K type strain sequencing project: providing services to taxonomists for standard genome sequencing and annotation.</title>
        <authorList>
            <consortium name="The Broad Institute Genomics Platform"/>
            <consortium name="The Broad Institute Genome Sequencing Center for Infectious Disease"/>
            <person name="Wu L."/>
            <person name="Ma J."/>
        </authorList>
    </citation>
    <scope>NUCLEOTIDE SEQUENCE [LARGE SCALE GENOMIC DNA]</scope>
    <source>
        <strain evidence="6">KACC 12822</strain>
    </source>
</reference>
<dbReference type="PANTHER" id="PTHR15704">
    <property type="entry name" value="SUPERKILLER 3 PROTEIN-RELATED"/>
    <property type="match status" value="1"/>
</dbReference>
<feature type="signal peptide" evidence="4">
    <location>
        <begin position="1"/>
        <end position="19"/>
    </location>
</feature>
<keyword evidence="2 3" id="KW-0802">TPR repeat</keyword>
<dbReference type="EMBL" id="JBHSMM010000006">
    <property type="protein sequence ID" value="MFC5441522.1"/>
    <property type="molecule type" value="Genomic_DNA"/>
</dbReference>
<dbReference type="Proteomes" id="UP001596018">
    <property type="component" value="Unassembled WGS sequence"/>
</dbReference>
<evidence type="ECO:0000256" key="4">
    <source>
        <dbReference type="SAM" id="SignalP"/>
    </source>
</evidence>
<dbReference type="InterPro" id="IPR013105">
    <property type="entry name" value="TPR_2"/>
</dbReference>
<dbReference type="InterPro" id="IPR011990">
    <property type="entry name" value="TPR-like_helical_dom_sf"/>
</dbReference>
<organism evidence="5 6">
    <name type="scientific">Rhodanobacter ginsenosidimutans</name>
    <dbReference type="NCBI Taxonomy" id="490571"/>
    <lineage>
        <taxon>Bacteria</taxon>
        <taxon>Pseudomonadati</taxon>
        <taxon>Pseudomonadota</taxon>
        <taxon>Gammaproteobacteria</taxon>
        <taxon>Lysobacterales</taxon>
        <taxon>Rhodanobacteraceae</taxon>
        <taxon>Rhodanobacter</taxon>
    </lineage>
</organism>
<dbReference type="PROSITE" id="PS50005">
    <property type="entry name" value="TPR"/>
    <property type="match status" value="1"/>
</dbReference>
<evidence type="ECO:0000256" key="2">
    <source>
        <dbReference type="ARBA" id="ARBA00022803"/>
    </source>
</evidence>
<evidence type="ECO:0000313" key="6">
    <source>
        <dbReference type="Proteomes" id="UP001596018"/>
    </source>
</evidence>
<dbReference type="InterPro" id="IPR039226">
    <property type="entry name" value="Ski3/TTC37"/>
</dbReference>
<evidence type="ECO:0000256" key="3">
    <source>
        <dbReference type="PROSITE-ProRule" id="PRU00339"/>
    </source>
</evidence>
<accession>A0ABW0K059</accession>
<dbReference type="SMART" id="SM00028">
    <property type="entry name" value="TPR"/>
    <property type="match status" value="3"/>
</dbReference>
<protein>
    <submittedName>
        <fullName evidence="5">Tetratricopeptide repeat protein</fullName>
    </submittedName>
</protein>
<dbReference type="Gene3D" id="1.25.40.10">
    <property type="entry name" value="Tetratricopeptide repeat domain"/>
    <property type="match status" value="2"/>
</dbReference>
<dbReference type="RefSeq" id="WP_377342133.1">
    <property type="nucleotide sequence ID" value="NZ_JALBWS010000009.1"/>
</dbReference>
<proteinExistence type="predicted"/>